<dbReference type="Pfam" id="PF00912">
    <property type="entry name" value="Transgly"/>
    <property type="match status" value="1"/>
</dbReference>
<keyword evidence="6" id="KW-0133">Cell shape</keyword>
<dbReference type="NCBIfam" id="TIGR02074">
    <property type="entry name" value="PBP_1a_fam"/>
    <property type="match status" value="1"/>
</dbReference>
<dbReference type="PANTHER" id="PTHR32282:SF33">
    <property type="entry name" value="PEPTIDOGLYCAN GLYCOSYLTRANSFERASE"/>
    <property type="match status" value="1"/>
</dbReference>
<dbReference type="GO" id="GO:0071555">
    <property type="term" value="P:cell wall organization"/>
    <property type="evidence" value="ECO:0007669"/>
    <property type="project" value="UniProtKB-KW"/>
</dbReference>
<feature type="compositionally biased region" description="Pro residues" evidence="12">
    <location>
        <begin position="16"/>
        <end position="25"/>
    </location>
</feature>
<dbReference type="InterPro" id="IPR023346">
    <property type="entry name" value="Lysozyme-like_dom_sf"/>
</dbReference>
<evidence type="ECO:0000256" key="7">
    <source>
        <dbReference type="ARBA" id="ARBA00022984"/>
    </source>
</evidence>
<dbReference type="SUPFAM" id="SSF53955">
    <property type="entry name" value="Lysozyme-like"/>
    <property type="match status" value="1"/>
</dbReference>
<name>A0A7L9QC29_9ZZZZ</name>
<comment type="catalytic activity">
    <reaction evidence="11">
        <text>[GlcNAc-(1-&gt;4)-Mur2Ac(oyl-L-Ala-gamma-D-Glu-L-Lys-D-Ala-D-Ala)](n)-di-trans,octa-cis-undecaprenyl diphosphate + beta-D-GlcNAc-(1-&gt;4)-Mur2Ac(oyl-L-Ala-gamma-D-Glu-L-Lys-D-Ala-D-Ala)-di-trans,octa-cis-undecaprenyl diphosphate = [GlcNAc-(1-&gt;4)-Mur2Ac(oyl-L-Ala-gamma-D-Glu-L-Lys-D-Ala-D-Ala)](n+1)-di-trans,octa-cis-undecaprenyl diphosphate + di-trans,octa-cis-undecaprenyl diphosphate + H(+)</text>
        <dbReference type="Rhea" id="RHEA:23708"/>
        <dbReference type="Rhea" id="RHEA-COMP:9602"/>
        <dbReference type="Rhea" id="RHEA-COMP:9603"/>
        <dbReference type="ChEBI" id="CHEBI:15378"/>
        <dbReference type="ChEBI" id="CHEBI:58405"/>
        <dbReference type="ChEBI" id="CHEBI:60033"/>
        <dbReference type="ChEBI" id="CHEBI:78435"/>
        <dbReference type="EC" id="2.4.99.28"/>
    </reaction>
</comment>
<gene>
    <name evidence="16" type="primary">pbpG</name>
</gene>
<dbReference type="FunFam" id="1.10.3810.10:FF:000001">
    <property type="entry name" value="Penicillin-binding protein 1A"/>
    <property type="match status" value="1"/>
</dbReference>
<keyword evidence="13" id="KW-0812">Transmembrane</keyword>
<dbReference type="PANTHER" id="PTHR32282">
    <property type="entry name" value="BINDING PROTEIN TRANSPEPTIDASE, PUTATIVE-RELATED"/>
    <property type="match status" value="1"/>
</dbReference>
<evidence type="ECO:0000256" key="10">
    <source>
        <dbReference type="ARBA" id="ARBA00044770"/>
    </source>
</evidence>
<evidence type="ECO:0000256" key="6">
    <source>
        <dbReference type="ARBA" id="ARBA00022960"/>
    </source>
</evidence>
<dbReference type="GO" id="GO:0006508">
    <property type="term" value="P:proteolysis"/>
    <property type="evidence" value="ECO:0007669"/>
    <property type="project" value="UniProtKB-KW"/>
</dbReference>
<keyword evidence="9" id="KW-0961">Cell wall biogenesis/degradation</keyword>
<dbReference type="GO" id="GO:0008955">
    <property type="term" value="F:peptidoglycan glycosyltransferase activity"/>
    <property type="evidence" value="ECO:0007669"/>
    <property type="project" value="UniProtKB-EC"/>
</dbReference>
<dbReference type="EC" id="2.4.99.28" evidence="10"/>
<accession>A0A7L9QC29</accession>
<organism evidence="16">
    <name type="scientific">uncultured organism</name>
    <dbReference type="NCBI Taxonomy" id="155900"/>
    <lineage>
        <taxon>unclassified sequences</taxon>
        <taxon>environmental samples</taxon>
    </lineage>
</organism>
<evidence type="ECO:0000256" key="9">
    <source>
        <dbReference type="ARBA" id="ARBA00023316"/>
    </source>
</evidence>
<keyword evidence="4" id="KW-0808">Transferase</keyword>
<feature type="compositionally biased region" description="Low complexity" evidence="12">
    <location>
        <begin position="632"/>
        <end position="647"/>
    </location>
</feature>
<evidence type="ECO:0000256" key="4">
    <source>
        <dbReference type="ARBA" id="ARBA00022679"/>
    </source>
</evidence>
<reference evidence="16" key="1">
    <citation type="submission" date="2020-09" db="EMBL/GenBank/DDBJ databases">
        <title>A new high-throughput screening method to detect antimicrobial volatiles from metagenomic clone libraries.</title>
        <authorList>
            <person name="Stocker F."/>
            <person name="Obermeier M."/>
            <person name="Resch K."/>
            <person name="Berg G."/>
            <person name="Mueller Bogota C.A."/>
        </authorList>
    </citation>
    <scope>NUCLEOTIDE SEQUENCE</scope>
</reference>
<feature type="domain" description="Glycosyl transferase family 51" evidence="15">
    <location>
        <begin position="90"/>
        <end position="257"/>
    </location>
</feature>
<keyword evidence="1" id="KW-0121">Carboxypeptidase</keyword>
<protein>
    <recommendedName>
        <fullName evidence="10">peptidoglycan glycosyltransferase</fullName>
        <ecNumber evidence="10">2.4.99.28</ecNumber>
    </recommendedName>
</protein>
<evidence type="ECO:0000259" key="14">
    <source>
        <dbReference type="Pfam" id="PF00905"/>
    </source>
</evidence>
<feature type="region of interest" description="Disordered" evidence="12">
    <location>
        <begin position="1"/>
        <end position="25"/>
    </location>
</feature>
<dbReference type="InterPro" id="IPR001460">
    <property type="entry name" value="PCN-bd_Tpept"/>
</dbReference>
<keyword evidence="13" id="KW-1133">Transmembrane helix</keyword>
<proteinExistence type="predicted"/>
<dbReference type="Pfam" id="PF00905">
    <property type="entry name" value="Transpeptidase"/>
    <property type="match status" value="1"/>
</dbReference>
<keyword evidence="13" id="KW-0472">Membrane</keyword>
<dbReference type="Gene3D" id="1.10.3810.10">
    <property type="entry name" value="Biosynthetic peptidoglycan transglycosylase-like"/>
    <property type="match status" value="1"/>
</dbReference>
<evidence type="ECO:0000256" key="8">
    <source>
        <dbReference type="ARBA" id="ARBA00023268"/>
    </source>
</evidence>
<dbReference type="InterPro" id="IPR050396">
    <property type="entry name" value="Glycosyltr_51/Transpeptidase"/>
</dbReference>
<keyword evidence="2" id="KW-0645">Protease</keyword>
<evidence type="ECO:0000313" key="16">
    <source>
        <dbReference type="EMBL" id="QOL00396.1"/>
    </source>
</evidence>
<evidence type="ECO:0000256" key="5">
    <source>
        <dbReference type="ARBA" id="ARBA00022801"/>
    </source>
</evidence>
<keyword evidence="3" id="KW-0328">Glycosyltransferase</keyword>
<dbReference type="GO" id="GO:0008658">
    <property type="term" value="F:penicillin binding"/>
    <property type="evidence" value="ECO:0007669"/>
    <property type="project" value="InterPro"/>
</dbReference>
<keyword evidence="7" id="KW-0573">Peptidoglycan synthesis</keyword>
<dbReference type="InterPro" id="IPR012338">
    <property type="entry name" value="Beta-lactam/transpept-like"/>
</dbReference>
<dbReference type="InterPro" id="IPR001264">
    <property type="entry name" value="Glyco_trans_51"/>
</dbReference>
<evidence type="ECO:0000256" key="1">
    <source>
        <dbReference type="ARBA" id="ARBA00022645"/>
    </source>
</evidence>
<feature type="transmembrane region" description="Helical" evidence="13">
    <location>
        <begin position="37"/>
        <end position="57"/>
    </location>
</feature>
<evidence type="ECO:0000256" key="11">
    <source>
        <dbReference type="ARBA" id="ARBA00049902"/>
    </source>
</evidence>
<dbReference type="GO" id="GO:0004180">
    <property type="term" value="F:carboxypeptidase activity"/>
    <property type="evidence" value="ECO:0007669"/>
    <property type="project" value="UniProtKB-KW"/>
</dbReference>
<dbReference type="InterPro" id="IPR036950">
    <property type="entry name" value="PBP_transglycosylase"/>
</dbReference>
<evidence type="ECO:0000256" key="3">
    <source>
        <dbReference type="ARBA" id="ARBA00022676"/>
    </source>
</evidence>
<dbReference type="AlphaFoldDB" id="A0A7L9QC29"/>
<dbReference type="SUPFAM" id="SSF56601">
    <property type="entry name" value="beta-lactamase/transpeptidase-like"/>
    <property type="match status" value="1"/>
</dbReference>
<keyword evidence="8" id="KW-0511">Multifunctional enzyme</keyword>
<feature type="region of interest" description="Disordered" evidence="12">
    <location>
        <begin position="632"/>
        <end position="652"/>
    </location>
</feature>
<dbReference type="EMBL" id="MW000468">
    <property type="protein sequence ID" value="QOL00396.1"/>
    <property type="molecule type" value="Genomic_DNA"/>
</dbReference>
<sequence>MEPPLRQTGLHITPNGAPPRPPPKGARPRVLRFMVKWMFVAMIWAVAAFGVLLAIYASDLPDVHQVAGLKKRPGLTLLAADGSMIARSGDLYGETLSVAQLPPDLVHAVVAIEDRRFYYHFGVDPIGLLRAFITDERNGRWTKGGSTLTQQLAKNMFLTPERTFKRKLQEALLAIQLERYYTKDQILTGYLNRVYLGAGAFGVDAAAETYFGKHATELNLVESAMIAGLLKSPTRYSPTSDMDAAVARTQLVLEAMHREGYITDSQMVEALSAGAPELHHPSITPGMHYVADWVTQQIQSFIGPIDRDLTVWTTIDPRLQTAAEAKIAETLDGPATKLKVSQGALVAMTPDGAVKAMVGGRSYEESQFNRATQAERQPGSAFKPFVYLAALENGLRPDSLVDDSPIHIGGWSPENFEPGFKGMIPARQALAESINTAAVRVLDFAGIDHTRALARKLGIAEPIPHDLSIALGTCDVTLLELTGAYAAFANGGAAVLPHTVEKVTDGSGAVVYQRHGGGPGEAALPWKVAELDSMMMDVVAYGTGKAARLDRPAAGKTGTSQDFRNAWFIGFTADLVTGVWFGNDDNSPMKKVTGGMLPAHTWHEFMVAAEADKPIRDLPALAHLPIAALESSGGSPSAAAQPTAGAPEQDGGVIGRMLKGLLGE</sequence>
<keyword evidence="5" id="KW-0378">Hydrolase</keyword>
<evidence type="ECO:0000256" key="13">
    <source>
        <dbReference type="SAM" id="Phobius"/>
    </source>
</evidence>
<evidence type="ECO:0000256" key="12">
    <source>
        <dbReference type="SAM" id="MobiDB-lite"/>
    </source>
</evidence>
<evidence type="ECO:0000259" key="15">
    <source>
        <dbReference type="Pfam" id="PF00912"/>
    </source>
</evidence>
<dbReference type="Gene3D" id="3.40.710.10">
    <property type="entry name" value="DD-peptidase/beta-lactamase superfamily"/>
    <property type="match status" value="1"/>
</dbReference>
<feature type="domain" description="Penicillin-binding protein transpeptidase" evidence="14">
    <location>
        <begin position="343"/>
        <end position="572"/>
    </location>
</feature>
<evidence type="ECO:0000256" key="2">
    <source>
        <dbReference type="ARBA" id="ARBA00022670"/>
    </source>
</evidence>